<feature type="compositionally biased region" description="Polar residues" evidence="1">
    <location>
        <begin position="195"/>
        <end position="215"/>
    </location>
</feature>
<dbReference type="SUPFAM" id="SSF111469">
    <property type="entry name" value="Geminin coiled-coil domain"/>
    <property type="match status" value="1"/>
</dbReference>
<reference evidence="2" key="1">
    <citation type="submission" date="2021-03" db="EMBL/GenBank/DDBJ databases">
        <title>Chromosome level genome of the anhydrobiotic midge Polypedilum vanderplanki.</title>
        <authorList>
            <person name="Yoshida Y."/>
            <person name="Kikawada T."/>
            <person name="Gusev O."/>
        </authorList>
    </citation>
    <scope>NUCLEOTIDE SEQUENCE</scope>
    <source>
        <strain evidence="2">NIAS01</strain>
        <tissue evidence="2">Whole body or cell culture</tissue>
    </source>
</reference>
<evidence type="ECO:0000313" key="3">
    <source>
        <dbReference type="Proteomes" id="UP001107558"/>
    </source>
</evidence>
<dbReference type="AlphaFoldDB" id="A0A9J6BWG0"/>
<feature type="region of interest" description="Disordered" evidence="1">
    <location>
        <begin position="189"/>
        <end position="215"/>
    </location>
</feature>
<evidence type="ECO:0000256" key="1">
    <source>
        <dbReference type="SAM" id="MobiDB-lite"/>
    </source>
</evidence>
<keyword evidence="3" id="KW-1185">Reference proteome</keyword>
<dbReference type="Proteomes" id="UP001107558">
    <property type="component" value="Chromosome 2"/>
</dbReference>
<comment type="caution">
    <text evidence="2">The sequence shown here is derived from an EMBL/GenBank/DDBJ whole genome shotgun (WGS) entry which is preliminary data.</text>
</comment>
<dbReference type="Gene3D" id="1.20.5.1180">
    <property type="entry name" value="Geminin coiled-coil domain"/>
    <property type="match status" value="1"/>
</dbReference>
<protein>
    <recommendedName>
        <fullName evidence="4">Geminin</fullName>
    </recommendedName>
</protein>
<name>A0A9J6BWG0_POLVA</name>
<dbReference type="GO" id="GO:0006275">
    <property type="term" value="P:regulation of DNA replication"/>
    <property type="evidence" value="ECO:0007669"/>
    <property type="project" value="InterPro"/>
</dbReference>
<accession>A0A9J6BWG0</accession>
<proteinExistence type="predicted"/>
<dbReference type="OrthoDB" id="10043826at2759"/>
<evidence type="ECO:0008006" key="4">
    <source>
        <dbReference type="Google" id="ProtNLM"/>
    </source>
</evidence>
<sequence length="215" mass="24300">MSSSVPTKVFIQVETPTEQQENIKNSRKVFNNLQKVGGNQVGTDKENLVGRSPAFITKDSLAKKTSLDNDLLQQQQSDLENNMKRKYPVSTTITTSKSSQTILLEPSSSSSPLHREITVEDLTAEKPINDRYWESLAEQRRIALQETLAENQELYERIANLEDELNHSKSMLEEARDLVTVLTEMLEEKEDINGPNASVETEPTDISDNNLDYTL</sequence>
<dbReference type="EMBL" id="JADBJN010000002">
    <property type="protein sequence ID" value="KAG5674281.1"/>
    <property type="molecule type" value="Genomic_DNA"/>
</dbReference>
<evidence type="ECO:0000313" key="2">
    <source>
        <dbReference type="EMBL" id="KAG5674281.1"/>
    </source>
</evidence>
<dbReference type="InterPro" id="IPR022786">
    <property type="entry name" value="Geminin/Multicilin"/>
</dbReference>
<organism evidence="2 3">
    <name type="scientific">Polypedilum vanderplanki</name>
    <name type="common">Sleeping chironomid midge</name>
    <dbReference type="NCBI Taxonomy" id="319348"/>
    <lineage>
        <taxon>Eukaryota</taxon>
        <taxon>Metazoa</taxon>
        <taxon>Ecdysozoa</taxon>
        <taxon>Arthropoda</taxon>
        <taxon>Hexapoda</taxon>
        <taxon>Insecta</taxon>
        <taxon>Pterygota</taxon>
        <taxon>Neoptera</taxon>
        <taxon>Endopterygota</taxon>
        <taxon>Diptera</taxon>
        <taxon>Nematocera</taxon>
        <taxon>Chironomoidea</taxon>
        <taxon>Chironomidae</taxon>
        <taxon>Chironominae</taxon>
        <taxon>Polypedilum</taxon>
        <taxon>Polypedilum</taxon>
    </lineage>
</organism>
<dbReference type="Pfam" id="PF07412">
    <property type="entry name" value="Geminin"/>
    <property type="match status" value="1"/>
</dbReference>
<gene>
    <name evidence="2" type="ORF">PVAND_004260</name>
</gene>